<dbReference type="PROSITE" id="PS00214">
    <property type="entry name" value="FABP"/>
    <property type="match status" value="1"/>
</dbReference>
<dbReference type="GeneID" id="101346340"/>
<dbReference type="STRING" id="127582.A0A2Y9E5N5"/>
<evidence type="ECO:0000313" key="4">
    <source>
        <dbReference type="Proteomes" id="UP000248480"/>
    </source>
</evidence>
<dbReference type="InterPro" id="IPR000566">
    <property type="entry name" value="Lipocln_cytosolic_FA-bd_dom"/>
</dbReference>
<dbReference type="CTD" id="2169"/>
<evidence type="ECO:0000256" key="2">
    <source>
        <dbReference type="RuleBase" id="RU003696"/>
    </source>
</evidence>
<evidence type="ECO:0000259" key="3">
    <source>
        <dbReference type="PROSITE" id="PS00214"/>
    </source>
</evidence>
<dbReference type="RefSeq" id="XP_004386865.1">
    <property type="nucleotide sequence ID" value="XM_004386808.1"/>
</dbReference>
<name>A0A2Y9E5N5_TRIMA</name>
<dbReference type="Gene3D" id="2.40.128.20">
    <property type="match status" value="1"/>
</dbReference>
<dbReference type="InterPro" id="IPR012674">
    <property type="entry name" value="Calycin"/>
</dbReference>
<dbReference type="KEGG" id="tmu:101346340"/>
<dbReference type="Proteomes" id="UP000248480">
    <property type="component" value="Unplaced"/>
</dbReference>
<protein>
    <submittedName>
        <fullName evidence="5">Fatty acid-binding protein, intestinal</fullName>
    </submittedName>
</protein>
<keyword evidence="4" id="KW-1185">Reference proteome</keyword>
<evidence type="ECO:0000256" key="1">
    <source>
        <dbReference type="ARBA" id="ARBA00008390"/>
    </source>
</evidence>
<dbReference type="InterPro" id="IPR031259">
    <property type="entry name" value="ILBP"/>
</dbReference>
<dbReference type="SUPFAM" id="SSF50814">
    <property type="entry name" value="Lipocalins"/>
    <property type="match status" value="1"/>
</dbReference>
<dbReference type="GO" id="GO:0008289">
    <property type="term" value="F:lipid binding"/>
    <property type="evidence" value="ECO:0007669"/>
    <property type="project" value="InterPro"/>
</dbReference>
<dbReference type="Pfam" id="PF00061">
    <property type="entry name" value="Lipocalin"/>
    <property type="match status" value="1"/>
</dbReference>
<dbReference type="FunCoup" id="A0A2Y9E5N5">
    <property type="interactions" value="127"/>
</dbReference>
<reference evidence="5" key="1">
    <citation type="submission" date="2025-08" db="UniProtKB">
        <authorList>
            <consortium name="RefSeq"/>
        </authorList>
    </citation>
    <scope>IDENTIFICATION</scope>
</reference>
<comment type="similarity">
    <text evidence="1 2">Belongs to the calycin superfamily. Fatty-acid binding protein (FABP) family.</text>
</comment>
<dbReference type="OrthoDB" id="9991853at2759"/>
<gene>
    <name evidence="5" type="primary">FABP2</name>
</gene>
<proteinExistence type="inferred from homology"/>
<dbReference type="InterPro" id="IPR000463">
    <property type="entry name" value="Fatty_acid-bd"/>
</dbReference>
<dbReference type="PANTHER" id="PTHR11955">
    <property type="entry name" value="FATTY ACID BINDING PROTEIN"/>
    <property type="match status" value="1"/>
</dbReference>
<sequence>MPFDGSWKVNRNENYDKFMEKLGINVVKRKLGALDNLKLTITQEGNKFTVTESSNFRTIEIVFDLGVSFNYCMADGTELSGSWSLEGNKLVGKFKQVDNGNELNTVREIIGGELVQVNLEYEGVEAKRIFKKE</sequence>
<dbReference type="InParanoid" id="A0A2Y9E5N5"/>
<accession>A0A2Y9E5N5</accession>
<organism evidence="4 5">
    <name type="scientific">Trichechus manatus latirostris</name>
    <name type="common">Florida manatee</name>
    <dbReference type="NCBI Taxonomy" id="127582"/>
    <lineage>
        <taxon>Eukaryota</taxon>
        <taxon>Metazoa</taxon>
        <taxon>Chordata</taxon>
        <taxon>Craniata</taxon>
        <taxon>Vertebrata</taxon>
        <taxon>Euteleostomi</taxon>
        <taxon>Mammalia</taxon>
        <taxon>Eutheria</taxon>
        <taxon>Afrotheria</taxon>
        <taxon>Sirenia</taxon>
        <taxon>Trichechidae</taxon>
        <taxon>Trichechus</taxon>
    </lineage>
</organism>
<evidence type="ECO:0000313" key="5">
    <source>
        <dbReference type="RefSeq" id="XP_004386865.1"/>
    </source>
</evidence>
<dbReference type="PRINTS" id="PR00178">
    <property type="entry name" value="FATTYACIDBP"/>
</dbReference>
<dbReference type="AlphaFoldDB" id="A0A2Y9E5N5"/>
<feature type="domain" description="Cytosolic fatty-acid binding proteins" evidence="3">
    <location>
        <begin position="5"/>
        <end position="22"/>
    </location>
</feature>
<keyword evidence="2" id="KW-0813">Transport</keyword>